<dbReference type="AlphaFoldDB" id="M7TPL1"/>
<dbReference type="eggNOG" id="ENOG502S28Q">
    <property type="taxonomic scope" value="Eukaryota"/>
</dbReference>
<dbReference type="GO" id="GO:0004061">
    <property type="term" value="F:arylformamidase activity"/>
    <property type="evidence" value="ECO:0007669"/>
    <property type="project" value="UniProtKB-UniRule"/>
</dbReference>
<dbReference type="InterPro" id="IPR050300">
    <property type="entry name" value="GDXG_lipolytic_enzyme"/>
</dbReference>
<keyword evidence="2 3" id="KW-0823">Tryptophan catabolism</keyword>
<dbReference type="ESTHER" id="eutla-m7tpl1">
    <property type="family name" value="Kynurenine-formamidase"/>
</dbReference>
<feature type="short sequence motif" description="HGGXW" evidence="3">
    <location>
        <begin position="40"/>
        <end position="44"/>
    </location>
</feature>
<evidence type="ECO:0000256" key="3">
    <source>
        <dbReference type="HAMAP-Rule" id="MF_03014"/>
    </source>
</evidence>
<comment type="catalytic activity">
    <reaction evidence="3">
        <text>N-formyl-L-kynurenine + H2O = L-kynurenine + formate + H(+)</text>
        <dbReference type="Rhea" id="RHEA:13009"/>
        <dbReference type="ChEBI" id="CHEBI:15377"/>
        <dbReference type="ChEBI" id="CHEBI:15378"/>
        <dbReference type="ChEBI" id="CHEBI:15740"/>
        <dbReference type="ChEBI" id="CHEBI:57959"/>
        <dbReference type="ChEBI" id="CHEBI:58629"/>
        <dbReference type="EC" id="3.5.1.9"/>
    </reaction>
</comment>
<comment type="function">
    <text evidence="3">Catalyzes the hydrolysis of N-formyl-L-kynurenine to L-kynurenine, the second step in the kynurenine pathway of tryptophan degradation. Kynurenine may be further oxidized to nicotinic acid, NAD(H) and NADP(H). Required for elimination of toxic metabolites.</text>
</comment>
<accession>M7TPL1</accession>
<dbReference type="GO" id="GO:0019441">
    <property type="term" value="P:L-tryptophan catabolic process to kynurenine"/>
    <property type="evidence" value="ECO:0007669"/>
    <property type="project" value="UniProtKB-UniRule"/>
</dbReference>
<dbReference type="SUPFAM" id="SSF53474">
    <property type="entry name" value="alpha/beta-Hydrolases"/>
    <property type="match status" value="1"/>
</dbReference>
<dbReference type="EMBL" id="KB706203">
    <property type="protein sequence ID" value="EMR68615.1"/>
    <property type="molecule type" value="Genomic_DNA"/>
</dbReference>
<dbReference type="HAMAP" id="MF_03014">
    <property type="entry name" value="KFase"/>
    <property type="match status" value="1"/>
</dbReference>
<reference evidence="6" key="1">
    <citation type="journal article" date="2013" name="Genome Announc.">
        <title>Draft genome sequence of the grapevine dieback fungus Eutypa lata UCR-EL1.</title>
        <authorList>
            <person name="Blanco-Ulate B."/>
            <person name="Rolshausen P.E."/>
            <person name="Cantu D."/>
        </authorList>
    </citation>
    <scope>NUCLEOTIDE SEQUENCE [LARGE SCALE GENOMIC DNA]</scope>
    <source>
        <strain evidence="6">UCR-EL1</strain>
    </source>
</reference>
<protein>
    <recommendedName>
        <fullName evidence="3">Kynurenine formamidase</fullName>
        <shortName evidence="3">KFA</shortName>
        <shortName evidence="3">KFase</shortName>
        <ecNumber evidence="3">3.5.1.9</ecNumber>
    </recommendedName>
    <alternativeName>
        <fullName evidence="3">Arylformamidase</fullName>
    </alternativeName>
    <alternativeName>
        <fullName evidence="3">N-formylkynurenine formamidase</fullName>
        <shortName evidence="3">FKF</shortName>
    </alternativeName>
</protein>
<dbReference type="UniPathway" id="UPA00333">
    <property type="reaction ID" value="UER00454"/>
</dbReference>
<keyword evidence="1 3" id="KW-0378">Hydrolase</keyword>
<feature type="region of interest" description="Disordered" evidence="4">
    <location>
        <begin position="151"/>
        <end position="175"/>
    </location>
</feature>
<dbReference type="Gene3D" id="3.40.50.1820">
    <property type="entry name" value="alpha/beta hydrolase"/>
    <property type="match status" value="1"/>
</dbReference>
<gene>
    <name evidence="5" type="ORF">UCREL1_4377</name>
</gene>
<comment type="pathway">
    <text evidence="3">Amino-acid degradation; L-tryptophan degradation via kynurenine pathway; L-kynurenine from L-tryptophan: step 2/2.</text>
</comment>
<feature type="active site" evidence="3">
    <location>
        <position position="284"/>
    </location>
</feature>
<dbReference type="InterPro" id="IPR029058">
    <property type="entry name" value="AB_hydrolase_fold"/>
</dbReference>
<dbReference type="OrthoDB" id="420264at2759"/>
<dbReference type="OMA" id="YWVIYIH"/>
<feature type="compositionally biased region" description="Pro residues" evidence="4">
    <location>
        <begin position="157"/>
        <end position="167"/>
    </location>
</feature>
<organism evidence="5 6">
    <name type="scientific">Eutypa lata (strain UCR-EL1)</name>
    <name type="common">Grapevine dieback disease fungus</name>
    <name type="synonym">Eutypa armeniacae</name>
    <dbReference type="NCBI Taxonomy" id="1287681"/>
    <lineage>
        <taxon>Eukaryota</taxon>
        <taxon>Fungi</taxon>
        <taxon>Dikarya</taxon>
        <taxon>Ascomycota</taxon>
        <taxon>Pezizomycotina</taxon>
        <taxon>Sordariomycetes</taxon>
        <taxon>Xylariomycetidae</taxon>
        <taxon>Xylariales</taxon>
        <taxon>Diatrypaceae</taxon>
        <taxon>Eutypa</taxon>
    </lineage>
</organism>
<evidence type="ECO:0000313" key="6">
    <source>
        <dbReference type="Proteomes" id="UP000012174"/>
    </source>
</evidence>
<keyword evidence="6" id="KW-1185">Reference proteome</keyword>
<dbReference type="PANTHER" id="PTHR48081">
    <property type="entry name" value="AB HYDROLASE SUPERFAMILY PROTEIN C4A8.06C"/>
    <property type="match status" value="1"/>
</dbReference>
<evidence type="ECO:0000256" key="2">
    <source>
        <dbReference type="ARBA" id="ARBA00023079"/>
    </source>
</evidence>
<evidence type="ECO:0000256" key="1">
    <source>
        <dbReference type="ARBA" id="ARBA00022801"/>
    </source>
</evidence>
<dbReference type="HOGENOM" id="CLU_016852_0_0_1"/>
<dbReference type="Proteomes" id="UP000012174">
    <property type="component" value="Unassembled WGS sequence"/>
</dbReference>
<dbReference type="InterPro" id="IPR027519">
    <property type="entry name" value="KFase_ver/fungi-typ"/>
</dbReference>
<evidence type="ECO:0000256" key="4">
    <source>
        <dbReference type="SAM" id="MobiDB-lite"/>
    </source>
</evidence>
<dbReference type="PANTHER" id="PTHR48081:SF33">
    <property type="entry name" value="KYNURENINE FORMAMIDASE"/>
    <property type="match status" value="1"/>
</dbReference>
<comment type="subunit">
    <text evidence="3">Homodimer.</text>
</comment>
<feature type="active site" evidence="3">
    <location>
        <position position="252"/>
    </location>
</feature>
<dbReference type="EC" id="3.5.1.9" evidence="3"/>
<comment type="similarity">
    <text evidence="3">Belongs to the kynurenine formamidase family.</text>
</comment>
<feature type="active site" description="Nucleophile" evidence="3">
    <location>
        <position position="138"/>
    </location>
</feature>
<dbReference type="KEGG" id="ela:UCREL1_4377"/>
<dbReference type="STRING" id="1287681.M7TPL1"/>
<comment type="domain">
    <text evidence="3">The main chain amide nitrogen atoms of the second glycine and its adjacent residue in the HGGXW motif define the oxyanion hole, and stabilize the oxyanion that forms during the nucleophilic attack by the catalytic serine during substrate cleavage.</text>
</comment>
<proteinExistence type="inferred from homology"/>
<sequence>MAASLKYSVHQYAEENELQRLGVWEVDIEDKSKYWVIYIHGGAWRDPRIGHETFAPIIDRMVAVAASGYPAGGIAAFASLGYRLSPHPEFPQDPAETPPRRLRNAAHPDHVDDVRAALAYLQGRYGSLGSNYVLVGHSAGACLALQLLHGSSSGRPSPGPNPNPNPGPNTRDSDDVVLPRAIVGFEGIYDFTGLNARMGGGYAGFLSGAFGDPRGWDAAAPMTLPGSYGERCECSGGKAMMMMMVLGWSPDDELIDEPEIDGMVARLEGDGVETKVFKDLRGKHDEIWQDGSGVARMIRAALDALSGAS</sequence>
<name>M7TPL1_EUTLA</name>
<dbReference type="GO" id="GO:0034354">
    <property type="term" value="P:'de novo' NAD+ biosynthetic process from L-tryptophan"/>
    <property type="evidence" value="ECO:0007669"/>
    <property type="project" value="UniProtKB-UniRule"/>
</dbReference>
<evidence type="ECO:0000313" key="5">
    <source>
        <dbReference type="EMBL" id="EMR68615.1"/>
    </source>
</evidence>